<sequence length="123" mass="14537">MWSDKWWWNSRIGDQIKHVNNFMNSSLIGTHELGSSTLRAHNILCRCCFWLIKKFLEHIIRIVVPALLGTILRAPMVRQRPIPSHHRCAGLQARRHRYQSRRQRHHCGRQTRGGSREARRVPS</sequence>
<feature type="compositionally biased region" description="Basic residues" evidence="1">
    <location>
        <begin position="93"/>
        <end position="109"/>
    </location>
</feature>
<evidence type="ECO:0000313" key="2">
    <source>
        <dbReference type="EMBL" id="CAH2013826.1"/>
    </source>
</evidence>
<dbReference type="OrthoDB" id="1431247at2759"/>
<protein>
    <submittedName>
        <fullName evidence="2">Uncharacterized protein</fullName>
    </submittedName>
</protein>
<evidence type="ECO:0000256" key="1">
    <source>
        <dbReference type="SAM" id="MobiDB-lite"/>
    </source>
</evidence>
<dbReference type="Proteomes" id="UP001152888">
    <property type="component" value="Unassembled WGS sequence"/>
</dbReference>
<organism evidence="2 3">
    <name type="scientific">Acanthoscelides obtectus</name>
    <name type="common">Bean weevil</name>
    <name type="synonym">Bruchus obtectus</name>
    <dbReference type="NCBI Taxonomy" id="200917"/>
    <lineage>
        <taxon>Eukaryota</taxon>
        <taxon>Metazoa</taxon>
        <taxon>Ecdysozoa</taxon>
        <taxon>Arthropoda</taxon>
        <taxon>Hexapoda</taxon>
        <taxon>Insecta</taxon>
        <taxon>Pterygota</taxon>
        <taxon>Neoptera</taxon>
        <taxon>Endopterygota</taxon>
        <taxon>Coleoptera</taxon>
        <taxon>Polyphaga</taxon>
        <taxon>Cucujiformia</taxon>
        <taxon>Chrysomeloidea</taxon>
        <taxon>Chrysomelidae</taxon>
        <taxon>Bruchinae</taxon>
        <taxon>Bruchini</taxon>
        <taxon>Acanthoscelides</taxon>
    </lineage>
</organism>
<dbReference type="EMBL" id="CAKOFQ010008378">
    <property type="protein sequence ID" value="CAH2013826.1"/>
    <property type="molecule type" value="Genomic_DNA"/>
</dbReference>
<proteinExistence type="predicted"/>
<accession>A0A9P0Q7E8</accession>
<reference evidence="2" key="1">
    <citation type="submission" date="2022-03" db="EMBL/GenBank/DDBJ databases">
        <authorList>
            <person name="Sayadi A."/>
        </authorList>
    </citation>
    <scope>NUCLEOTIDE SEQUENCE</scope>
</reference>
<keyword evidence="3" id="KW-1185">Reference proteome</keyword>
<gene>
    <name evidence="2" type="ORF">ACAOBT_LOCUS33692</name>
</gene>
<comment type="caution">
    <text evidence="2">The sequence shown here is derived from an EMBL/GenBank/DDBJ whole genome shotgun (WGS) entry which is preliminary data.</text>
</comment>
<feature type="region of interest" description="Disordered" evidence="1">
    <location>
        <begin position="93"/>
        <end position="123"/>
    </location>
</feature>
<dbReference type="AlphaFoldDB" id="A0A9P0Q7E8"/>
<evidence type="ECO:0000313" key="3">
    <source>
        <dbReference type="Proteomes" id="UP001152888"/>
    </source>
</evidence>
<name>A0A9P0Q7E8_ACAOB</name>
<feature type="compositionally biased region" description="Basic and acidic residues" evidence="1">
    <location>
        <begin position="114"/>
        <end position="123"/>
    </location>
</feature>